<evidence type="ECO:0000259" key="9">
    <source>
        <dbReference type="PROSITE" id="PS50928"/>
    </source>
</evidence>
<sequence length="418" mass="45949">MTATITDHDAHAIRRAMRTGERQRKWRAFFLVAPLALFLLIIFVIPIGSLFQRAVENPEVIATLPKTLASLKGWDGKTIPADAAYAALAADLTHSKGSSAAGGLARRLNYEIPGYRSLVFKTIRHMPLTAPDGKALTDAEIRDQLVAIDKSWSQVPFWQAIASNDTAYSPYYLLASLDLKQNAQGQVVRAPAGTSAFLDIFGRTFLISAIVTVLTLILGFPLAYWITSLSKRRANLAIICILIPFWTSVLVRIAAWIVLLQREGLVNKALMNMGITDAPLALLFNRVGVYIAMTHILLPFMILPLYSVMQSVPNTYQRAAISLGSHPFAAFWRVYVPQTYPGIGAGTLLVFIIAIGYYITPALLGGASDQMISYYVAYFTNQTINWGMASALGFLLLLGTLLLYSLYRRLSGRELGLG</sequence>
<dbReference type="CDD" id="cd06261">
    <property type="entry name" value="TM_PBP2"/>
    <property type="match status" value="1"/>
</dbReference>
<reference evidence="10 11" key="1">
    <citation type="submission" date="2019-03" db="EMBL/GenBank/DDBJ databases">
        <title>Genomic Encyclopedia of Type Strains, Phase IV (KMG-IV): sequencing the most valuable type-strain genomes for metagenomic binning, comparative biology and taxonomic classification.</title>
        <authorList>
            <person name="Goeker M."/>
        </authorList>
    </citation>
    <scope>NUCLEOTIDE SEQUENCE [LARGE SCALE GENOMIC DNA]</scope>
    <source>
        <strain evidence="10 11">DSM 24591</strain>
    </source>
</reference>
<dbReference type="Proteomes" id="UP000295525">
    <property type="component" value="Unassembled WGS sequence"/>
</dbReference>
<comment type="subcellular location">
    <subcellularLocation>
        <location evidence="1 8">Cell membrane</location>
        <topology evidence="1 8">Multi-pass membrane protein</topology>
    </subcellularLocation>
</comment>
<evidence type="ECO:0000313" key="10">
    <source>
        <dbReference type="EMBL" id="TCT03376.1"/>
    </source>
</evidence>
<dbReference type="OrthoDB" id="9808619at2"/>
<feature type="transmembrane region" description="Helical" evidence="8">
    <location>
        <begin position="343"/>
        <end position="364"/>
    </location>
</feature>
<dbReference type="RefSeq" id="WP_132584463.1">
    <property type="nucleotide sequence ID" value="NZ_SMAJ01000015.1"/>
</dbReference>
<feature type="transmembrane region" description="Helical" evidence="8">
    <location>
        <begin position="384"/>
        <end position="407"/>
    </location>
</feature>
<dbReference type="AlphaFoldDB" id="A0A4R3LTV2"/>
<feature type="domain" description="ABC transmembrane type-1" evidence="9">
    <location>
        <begin position="201"/>
        <end position="407"/>
    </location>
</feature>
<keyword evidence="5 8" id="KW-0812">Transmembrane</keyword>
<accession>A0A4R3LTV2</accession>
<comment type="similarity">
    <text evidence="2">Belongs to the binding-protein-dependent transport system permease family. CysTW subfamily.</text>
</comment>
<dbReference type="PANTHER" id="PTHR42929">
    <property type="entry name" value="INNER MEMBRANE ABC TRANSPORTER PERMEASE PROTEIN YDCU-RELATED-RELATED"/>
    <property type="match status" value="1"/>
</dbReference>
<keyword evidence="7 8" id="KW-0472">Membrane</keyword>
<feature type="transmembrane region" description="Helical" evidence="8">
    <location>
        <begin position="236"/>
        <end position="259"/>
    </location>
</feature>
<evidence type="ECO:0000313" key="11">
    <source>
        <dbReference type="Proteomes" id="UP000295525"/>
    </source>
</evidence>
<evidence type="ECO:0000256" key="6">
    <source>
        <dbReference type="ARBA" id="ARBA00022989"/>
    </source>
</evidence>
<proteinExistence type="inferred from homology"/>
<gene>
    <name evidence="10" type="ORF">EDC26_11533</name>
</gene>
<keyword evidence="11" id="KW-1185">Reference proteome</keyword>
<evidence type="ECO:0000256" key="5">
    <source>
        <dbReference type="ARBA" id="ARBA00022692"/>
    </source>
</evidence>
<dbReference type="SUPFAM" id="SSF161098">
    <property type="entry name" value="MetI-like"/>
    <property type="match status" value="1"/>
</dbReference>
<protein>
    <submittedName>
        <fullName evidence="10">Putative spermidine/putrescine transport system permease protein</fullName>
    </submittedName>
</protein>
<evidence type="ECO:0000256" key="3">
    <source>
        <dbReference type="ARBA" id="ARBA00022448"/>
    </source>
</evidence>
<feature type="transmembrane region" description="Helical" evidence="8">
    <location>
        <begin position="28"/>
        <end position="51"/>
    </location>
</feature>
<evidence type="ECO:0000256" key="1">
    <source>
        <dbReference type="ARBA" id="ARBA00004651"/>
    </source>
</evidence>
<feature type="transmembrane region" description="Helical" evidence="8">
    <location>
        <begin position="205"/>
        <end position="224"/>
    </location>
</feature>
<feature type="transmembrane region" description="Helical" evidence="8">
    <location>
        <begin position="287"/>
        <end position="308"/>
    </location>
</feature>
<keyword evidence="6 8" id="KW-1133">Transmembrane helix</keyword>
<dbReference type="GO" id="GO:0055085">
    <property type="term" value="P:transmembrane transport"/>
    <property type="evidence" value="ECO:0007669"/>
    <property type="project" value="InterPro"/>
</dbReference>
<dbReference type="GO" id="GO:0005886">
    <property type="term" value="C:plasma membrane"/>
    <property type="evidence" value="ECO:0007669"/>
    <property type="project" value="UniProtKB-SubCell"/>
</dbReference>
<dbReference type="InterPro" id="IPR035906">
    <property type="entry name" value="MetI-like_sf"/>
</dbReference>
<evidence type="ECO:0000256" key="2">
    <source>
        <dbReference type="ARBA" id="ARBA00007069"/>
    </source>
</evidence>
<dbReference type="EMBL" id="SMAJ01000015">
    <property type="protein sequence ID" value="TCT03376.1"/>
    <property type="molecule type" value="Genomic_DNA"/>
</dbReference>
<evidence type="ECO:0000256" key="8">
    <source>
        <dbReference type="RuleBase" id="RU363032"/>
    </source>
</evidence>
<dbReference type="Gene3D" id="1.10.3720.10">
    <property type="entry name" value="MetI-like"/>
    <property type="match status" value="1"/>
</dbReference>
<dbReference type="InterPro" id="IPR000515">
    <property type="entry name" value="MetI-like"/>
</dbReference>
<name>A0A4R3LTV2_9BURK</name>
<evidence type="ECO:0000256" key="7">
    <source>
        <dbReference type="ARBA" id="ARBA00023136"/>
    </source>
</evidence>
<dbReference type="PROSITE" id="PS50928">
    <property type="entry name" value="ABC_TM1"/>
    <property type="match status" value="1"/>
</dbReference>
<evidence type="ECO:0000256" key="4">
    <source>
        <dbReference type="ARBA" id="ARBA00022475"/>
    </source>
</evidence>
<organism evidence="10 11">
    <name type="scientific">Paralcaligenes ureilyticus</name>
    <dbReference type="NCBI Taxonomy" id="627131"/>
    <lineage>
        <taxon>Bacteria</taxon>
        <taxon>Pseudomonadati</taxon>
        <taxon>Pseudomonadota</taxon>
        <taxon>Betaproteobacteria</taxon>
        <taxon>Burkholderiales</taxon>
        <taxon>Alcaligenaceae</taxon>
        <taxon>Paralcaligenes</taxon>
    </lineage>
</organism>
<dbReference type="Pfam" id="PF00528">
    <property type="entry name" value="BPD_transp_1"/>
    <property type="match status" value="1"/>
</dbReference>
<keyword evidence="4" id="KW-1003">Cell membrane</keyword>
<keyword evidence="3 8" id="KW-0813">Transport</keyword>
<comment type="caution">
    <text evidence="10">The sequence shown here is derived from an EMBL/GenBank/DDBJ whole genome shotgun (WGS) entry which is preliminary data.</text>
</comment>
<dbReference type="PANTHER" id="PTHR42929:SF5">
    <property type="entry name" value="ABC TRANSPORTER PERMEASE PROTEIN"/>
    <property type="match status" value="1"/>
</dbReference>